<evidence type="ECO:0000256" key="1">
    <source>
        <dbReference type="SAM" id="Phobius"/>
    </source>
</evidence>
<reference evidence="2 3" key="1">
    <citation type="journal article" date="2011" name="Stand. Genomic Sci.">
        <title>Complete genome sequence of 'Thioalkalivibrio sulfidophilus' HL-EbGr7.</title>
        <authorList>
            <person name="Muyzer G."/>
            <person name="Sorokin D.Y."/>
            <person name="Mavromatis K."/>
            <person name="Lapidus A."/>
            <person name="Clum A."/>
            <person name="Ivanova N."/>
            <person name="Pati A."/>
            <person name="d'Haeseleer P."/>
            <person name="Woyke T."/>
            <person name="Kyrpides N.C."/>
        </authorList>
    </citation>
    <scope>NUCLEOTIDE SEQUENCE [LARGE SCALE GENOMIC DNA]</scope>
    <source>
        <strain evidence="2 3">HL-EbGR7</strain>
    </source>
</reference>
<organism evidence="2 3">
    <name type="scientific">Thioalkalivibrio sulfidiphilus (strain HL-EbGR7)</name>
    <dbReference type="NCBI Taxonomy" id="396588"/>
    <lineage>
        <taxon>Bacteria</taxon>
        <taxon>Pseudomonadati</taxon>
        <taxon>Pseudomonadota</taxon>
        <taxon>Gammaproteobacteria</taxon>
        <taxon>Chromatiales</taxon>
        <taxon>Ectothiorhodospiraceae</taxon>
        <taxon>Thioalkalivibrio</taxon>
    </lineage>
</organism>
<gene>
    <name evidence="2" type="ordered locus">Tgr7_0257</name>
</gene>
<dbReference type="AlphaFoldDB" id="B8GU73"/>
<dbReference type="EMBL" id="CP001339">
    <property type="protein sequence ID" value="ACL71356.1"/>
    <property type="molecule type" value="Genomic_DNA"/>
</dbReference>
<dbReference type="HOGENOM" id="CLU_2468076_0_0_6"/>
<accession>B8GU73</accession>
<protein>
    <submittedName>
        <fullName evidence="2">Uncharacterized protein</fullName>
    </submittedName>
</protein>
<proteinExistence type="predicted"/>
<dbReference type="Proteomes" id="UP000002383">
    <property type="component" value="Chromosome"/>
</dbReference>
<dbReference type="RefSeq" id="WP_012636845.1">
    <property type="nucleotide sequence ID" value="NC_011901.1"/>
</dbReference>
<dbReference type="KEGG" id="tgr:Tgr7_0257"/>
<keyword evidence="3" id="KW-1185">Reference proteome</keyword>
<dbReference type="STRING" id="396588.Tgr7_0257"/>
<feature type="transmembrane region" description="Helical" evidence="1">
    <location>
        <begin position="55"/>
        <end position="78"/>
    </location>
</feature>
<keyword evidence="1" id="KW-0472">Membrane</keyword>
<keyword evidence="1" id="KW-0812">Transmembrane</keyword>
<feature type="transmembrane region" description="Helical" evidence="1">
    <location>
        <begin position="16"/>
        <end position="35"/>
    </location>
</feature>
<sequence>MKRGTQKTDREFHRRILMLEVSGIPGYLLVGLGLFGYFDDNPGALHPLLGDANMVAVILAVGGALMLINLGLVTRLIIERGRRQRAGA</sequence>
<evidence type="ECO:0000313" key="2">
    <source>
        <dbReference type="EMBL" id="ACL71356.1"/>
    </source>
</evidence>
<keyword evidence="1" id="KW-1133">Transmembrane helix</keyword>
<name>B8GU73_THISH</name>
<evidence type="ECO:0000313" key="3">
    <source>
        <dbReference type="Proteomes" id="UP000002383"/>
    </source>
</evidence>